<evidence type="ECO:0000256" key="4">
    <source>
        <dbReference type="ARBA" id="ARBA00022664"/>
    </source>
</evidence>
<dbReference type="AlphaFoldDB" id="A0A086J0F1"/>
<comment type="subcellular location">
    <subcellularLocation>
        <location evidence="2 8">Nucleus</location>
    </subcellularLocation>
</comment>
<comment type="subunit">
    <text evidence="8">Heterodimer. The mRNA-capping enzyme is composed of two separate chains alpha and beta, respectively a mRNA guanylyltransferase and an mRNA 5'-triphosphate monophosphatase.</text>
</comment>
<gene>
    <name evidence="10" type="ORF">NESG_01597</name>
</gene>
<proteinExistence type="inferred from homology"/>
<name>A0A086J0F1_NEMA1</name>
<evidence type="ECO:0000256" key="1">
    <source>
        <dbReference type="ARBA" id="ARBA00001946"/>
    </source>
</evidence>
<dbReference type="Proteomes" id="UP000054524">
    <property type="component" value="Unassembled WGS sequence"/>
</dbReference>
<dbReference type="SUPFAM" id="SSF55154">
    <property type="entry name" value="CYTH-like phosphatases"/>
    <property type="match status" value="1"/>
</dbReference>
<feature type="domain" description="mRNA triphosphatase Cet1-like" evidence="9">
    <location>
        <begin position="117"/>
        <end position="204"/>
    </location>
</feature>
<dbReference type="GO" id="GO:0031533">
    <property type="term" value="C:mRNA capping enzyme complex"/>
    <property type="evidence" value="ECO:0007669"/>
    <property type="project" value="UniProtKB-UniRule"/>
</dbReference>
<feature type="domain" description="mRNA triphosphatase Cet1-like" evidence="9">
    <location>
        <begin position="21"/>
        <end position="93"/>
    </location>
</feature>
<evidence type="ECO:0000256" key="6">
    <source>
        <dbReference type="ARBA" id="ARBA00023242"/>
    </source>
</evidence>
<evidence type="ECO:0000313" key="10">
    <source>
        <dbReference type="EMBL" id="KFG25619.1"/>
    </source>
</evidence>
<dbReference type="Gene3D" id="3.20.100.10">
    <property type="entry name" value="mRNA triphosphatase Cet1-like"/>
    <property type="match status" value="1"/>
</dbReference>
<keyword evidence="4 8" id="KW-0507">mRNA processing</keyword>
<dbReference type="InterPro" id="IPR040343">
    <property type="entry name" value="Cet1/Ctl1"/>
</dbReference>
<dbReference type="CDD" id="cd07470">
    <property type="entry name" value="CYTH-like_mRNA_RTPase"/>
    <property type="match status" value="1"/>
</dbReference>
<keyword evidence="5 8" id="KW-0378">Hydrolase</keyword>
<dbReference type="InterPro" id="IPR037009">
    <property type="entry name" value="mRNA_triPase_Cet1_sf"/>
</dbReference>
<comment type="cofactor">
    <cofactor evidence="1 8">
        <name>Mg(2+)</name>
        <dbReference type="ChEBI" id="CHEBI:18420"/>
    </cofactor>
</comment>
<dbReference type="GO" id="GO:0140818">
    <property type="term" value="F:mRNA 5'-triphosphate monophosphatase activity"/>
    <property type="evidence" value="ECO:0007669"/>
    <property type="project" value="UniProtKB-EC"/>
</dbReference>
<protein>
    <recommendedName>
        <fullName evidence="8">mRNA-capping enzyme subunit beta</fullName>
        <ecNumber evidence="8">3.6.1.74</ecNumber>
    </recommendedName>
    <alternativeName>
        <fullName evidence="8">mRNA 5'-phosphatase</fullName>
    </alternativeName>
    <alternativeName>
        <fullName evidence="8">mRNA 5'-triphosphate monophosphatase</fullName>
    </alternativeName>
</protein>
<dbReference type="EMBL" id="AKIJ01000004">
    <property type="protein sequence ID" value="KFG25619.1"/>
    <property type="molecule type" value="Genomic_DNA"/>
</dbReference>
<evidence type="ECO:0000256" key="2">
    <source>
        <dbReference type="ARBA" id="ARBA00004123"/>
    </source>
</evidence>
<dbReference type="GO" id="GO:0006370">
    <property type="term" value="P:7-methylguanosine mRNA capping"/>
    <property type="evidence" value="ECO:0007669"/>
    <property type="project" value="UniProtKB-UniRule"/>
</dbReference>
<comment type="function">
    <text evidence="8">First step of mRNA capping. Converts the 5'-triphosphate end of a nascent mRNA chain into a diphosphate end.</text>
</comment>
<accession>A0A086J0F1</accession>
<reference evidence="10 11" key="1">
    <citation type="journal article" date="2014" name="Genome Announc.">
        <title>Genome Sequence of the Microsporidian Species Nematocida sp1 Strain ERTm6 (ATCC PRA-372).</title>
        <authorList>
            <person name="Bakowski M.A."/>
            <person name="Priest M."/>
            <person name="Young S."/>
            <person name="Cuomo C.A."/>
            <person name="Troemel E.R."/>
        </authorList>
    </citation>
    <scope>NUCLEOTIDE SEQUENCE [LARGE SCALE GENOMIC DNA]</scope>
    <source>
        <strain evidence="10 11">ERTm6</strain>
    </source>
</reference>
<dbReference type="EC" id="3.6.1.74" evidence="8"/>
<evidence type="ECO:0000256" key="7">
    <source>
        <dbReference type="ARBA" id="ARBA00047740"/>
    </source>
</evidence>
<dbReference type="GO" id="GO:0004651">
    <property type="term" value="F:polynucleotide 5'-phosphatase activity"/>
    <property type="evidence" value="ECO:0007669"/>
    <property type="project" value="UniProtKB-UniRule"/>
</dbReference>
<dbReference type="HOGENOM" id="CLU_1190188_0_0_1"/>
<comment type="catalytic activity">
    <reaction evidence="7">
        <text>a 5'-end triphospho-ribonucleoside in mRNA + H2O = a 5'-end diphospho-ribonucleoside in mRNA + phosphate + H(+)</text>
        <dbReference type="Rhea" id="RHEA:67004"/>
        <dbReference type="Rhea" id="RHEA-COMP:17164"/>
        <dbReference type="Rhea" id="RHEA-COMP:17165"/>
        <dbReference type="ChEBI" id="CHEBI:15377"/>
        <dbReference type="ChEBI" id="CHEBI:15378"/>
        <dbReference type="ChEBI" id="CHEBI:43474"/>
        <dbReference type="ChEBI" id="CHEBI:167616"/>
        <dbReference type="ChEBI" id="CHEBI:167618"/>
        <dbReference type="EC" id="3.6.1.74"/>
    </reaction>
    <physiologicalReaction direction="left-to-right" evidence="7">
        <dbReference type="Rhea" id="RHEA:67005"/>
    </physiologicalReaction>
</comment>
<sequence>MKFEETSEKNPHILEVLKKALPEKLSSSMEIEVRLGTIMDKSTQKRLAVRVLHPCIMERTDTLWFEATVSESDFHLLQGHFSKMFEESESKLIIDTLLHGMRRSETKEINGAPVHKESVIIKKKKMFSLDIFCPQSKYDLRIGLSEEIVQKDTIGMQVSGNVREKRRTTYTHPLFVVDVTEVKSRRESTDVKNSTPTFEIEIEANNKSYDRSTFIHIVNNSIDIIRHALVKKP</sequence>
<comment type="similarity">
    <text evidence="3 8">Belongs to the fungal TPase family.</text>
</comment>
<dbReference type="PANTHER" id="PTHR28118:SF1">
    <property type="entry name" value="POLYNUCLEOTIDE 5'-TRIPHOSPHATASE CTL1-RELATED"/>
    <property type="match status" value="1"/>
</dbReference>
<keyword evidence="6 8" id="KW-0539">Nucleus</keyword>
<evidence type="ECO:0000256" key="3">
    <source>
        <dbReference type="ARBA" id="ARBA00006345"/>
    </source>
</evidence>
<evidence type="ECO:0000256" key="8">
    <source>
        <dbReference type="RuleBase" id="RU367053"/>
    </source>
</evidence>
<dbReference type="InterPro" id="IPR004206">
    <property type="entry name" value="mRNA_triPase_Cet1"/>
</dbReference>
<dbReference type="PANTHER" id="PTHR28118">
    <property type="entry name" value="POLYNUCLEOTIDE 5'-TRIPHOSPHATASE-RELATED"/>
    <property type="match status" value="1"/>
</dbReference>
<comment type="caution">
    <text evidence="10">The sequence shown here is derived from an EMBL/GenBank/DDBJ whole genome shotgun (WGS) entry which is preliminary data.</text>
</comment>
<organism evidence="10 11">
    <name type="scientific">Nematocida ausubeli (strain ATCC PRA-371 / ERTm2)</name>
    <name type="common">Nematode killer fungus</name>
    <dbReference type="NCBI Taxonomy" id="1913371"/>
    <lineage>
        <taxon>Eukaryota</taxon>
        <taxon>Fungi</taxon>
        <taxon>Fungi incertae sedis</taxon>
        <taxon>Microsporidia</taxon>
        <taxon>Nematocida</taxon>
    </lineage>
</organism>
<keyword evidence="8" id="KW-0506">mRNA capping</keyword>
<evidence type="ECO:0000259" key="9">
    <source>
        <dbReference type="Pfam" id="PF02940"/>
    </source>
</evidence>
<evidence type="ECO:0000256" key="5">
    <source>
        <dbReference type="ARBA" id="ARBA00022801"/>
    </source>
</evidence>
<dbReference type="RefSeq" id="XP_052904174.1">
    <property type="nucleotide sequence ID" value="XM_053049224.1"/>
</dbReference>
<evidence type="ECO:0000313" key="11">
    <source>
        <dbReference type="Proteomes" id="UP000054524"/>
    </source>
</evidence>
<dbReference type="InterPro" id="IPR033469">
    <property type="entry name" value="CYTH-like_dom_sf"/>
</dbReference>
<dbReference type="GeneID" id="77676570"/>
<dbReference type="Pfam" id="PF02940">
    <property type="entry name" value="mRNA_triPase"/>
    <property type="match status" value="2"/>
</dbReference>
<keyword evidence="11" id="KW-1185">Reference proteome</keyword>